<gene>
    <name evidence="8" type="ORF">ABIA52_003296</name>
</gene>
<dbReference type="InterPro" id="IPR013737">
    <property type="entry name" value="Bac_rhamnosid_N"/>
</dbReference>
<dbReference type="Pfam" id="PF17390">
    <property type="entry name" value="Bac_rhamnosid_C"/>
    <property type="match status" value="1"/>
</dbReference>
<reference evidence="8 9" key="1">
    <citation type="submission" date="2024-10" db="EMBL/GenBank/DDBJ databases">
        <title>Novel secondary metabolite-producing bacteria for plant disease control.</title>
        <authorList>
            <person name="Chevrette M."/>
        </authorList>
    </citation>
    <scope>NUCLEOTIDE SEQUENCE [LARGE SCALE GENOMIC DNA]</scope>
    <source>
        <strain evidence="8 9">J30 TE3557</strain>
    </source>
</reference>
<feature type="domain" description="Alpha-L-rhamnosidase concanavalin-like" evidence="4">
    <location>
        <begin position="322"/>
        <end position="418"/>
    </location>
</feature>
<dbReference type="InterPro" id="IPR008902">
    <property type="entry name" value="Rhamnosid_concanavalin"/>
</dbReference>
<keyword evidence="8" id="KW-0326">Glycosidase</keyword>
<keyword evidence="9" id="KW-1185">Reference proteome</keyword>
<dbReference type="EC" id="3.2.1.40" evidence="2"/>
<dbReference type="EMBL" id="JBIYEW010000003">
    <property type="protein sequence ID" value="MFK4640407.1"/>
    <property type="molecule type" value="Genomic_DNA"/>
</dbReference>
<dbReference type="Gene3D" id="2.60.40.10">
    <property type="entry name" value="Immunoglobulins"/>
    <property type="match status" value="1"/>
</dbReference>
<dbReference type="InterPro" id="IPR008928">
    <property type="entry name" value="6-hairpin_glycosidase_sf"/>
</dbReference>
<protein>
    <recommendedName>
        <fullName evidence="2">alpha-L-rhamnosidase</fullName>
        <ecNumber evidence="2">3.2.1.40</ecNumber>
    </recommendedName>
</protein>
<dbReference type="SUPFAM" id="SSF48208">
    <property type="entry name" value="Six-hairpin glycosidases"/>
    <property type="match status" value="1"/>
</dbReference>
<dbReference type="Pfam" id="PF25788">
    <property type="entry name" value="Ig_Rha78A_N"/>
    <property type="match status" value="1"/>
</dbReference>
<dbReference type="InterPro" id="IPR035398">
    <property type="entry name" value="Bac_rhamnosid_C"/>
</dbReference>
<evidence type="ECO:0000259" key="4">
    <source>
        <dbReference type="Pfam" id="PF05592"/>
    </source>
</evidence>
<dbReference type="InterPro" id="IPR035396">
    <property type="entry name" value="Bac_rhamnosid6H"/>
</dbReference>
<feature type="domain" description="Bacterial alpha-L-rhamnosidase N-terminal" evidence="5">
    <location>
        <begin position="143"/>
        <end position="311"/>
    </location>
</feature>
<evidence type="ECO:0000313" key="9">
    <source>
        <dbReference type="Proteomes" id="UP001620520"/>
    </source>
</evidence>
<dbReference type="InterPro" id="IPR016007">
    <property type="entry name" value="Alpha_rhamnosid"/>
</dbReference>
<keyword evidence="3 8" id="KW-0378">Hydrolase</keyword>
<dbReference type="PANTHER" id="PTHR33307">
    <property type="entry name" value="ALPHA-RHAMNOSIDASE (EUROFUNG)"/>
    <property type="match status" value="1"/>
</dbReference>
<comment type="caution">
    <text evidence="8">The sequence shown here is derived from an EMBL/GenBank/DDBJ whole genome shotgun (WGS) entry which is preliminary data.</text>
</comment>
<sequence>MPVLVQPATFEHHLQALGIGEATPRISWKTTAEPGWAQEGYEVSVTTGSGTHRSGRIASAQSVLVPWTAPALTSAERAEVSVRVWGLGDQAPSEWSQPAVVECGLLDPQDWTAAAVSPSWDEDTGEDRRPPLLRRGFSLDHPVKSARLYVTAHGLYEVEINGLRVGDDALSPGWTVYGQRLRYYTYDVTQYLSRGDNAMGAWLSDGWYRGRIGFAGGRSDLYGEKLALLAQLHVMHDDGSVTVIGTDDAWKAGFGPIVRSGLYKGEHYDARLFPSGWSSPGFDDTGWGSVIAVERDPKTLVAPEGPPIRCTDEVHPVSVWTSPSGKTLIDFGQNLVGKLQIKVKGKAGSTVVIRHAEVLQDGELYTRPLRHAEATDLYTLSGASLETWEPKFTIHGFRYAEITGWTGDDVAQNVVARVYHTDMERTGWFESSNPDLNRLHDNVLWSMKGNFVDIPTDCPQRDERLGWTGDIQVFAPTASFLYDCSGMLSSWLKDVAAEQLPDGTVPWFVPVVPVDDPWSPTQPSAVWGDVAVLTPWVLYERFNDPGILAAQYESAKRWVDLIDRLAGETRIWSGSFQFGDWLDPAAPPEDPTQAVTDPHLVATAYFAWSARHLARTAAVLGKRDDELHYLALSRAVADAFSRQYIHPDGTMTSDAQTAYALAIVFDLFPDADSKARAGSRLAELVRANGNRIGTGFAGTPVVSDALTLSGDIDAAYGLLLEKECPSWLYAVGQGGTTIWERWDSMLPDGSINPGEMTSFNHYALGAVADWIHRVVAGLAPLEPGYRKILVRPQPGGGLSWASARHETPYGTASVQWKIDDGHLSAVVDIPTGTTARVELPGQEPLEVGSGCHEFGVQLVR</sequence>
<proteinExistence type="predicted"/>
<evidence type="ECO:0000256" key="3">
    <source>
        <dbReference type="ARBA" id="ARBA00022801"/>
    </source>
</evidence>
<feature type="domain" description="Alpha-L-rhamnosidase six-hairpin glycosidase" evidence="6">
    <location>
        <begin position="424"/>
        <end position="775"/>
    </location>
</feature>
<dbReference type="Gene3D" id="2.60.120.260">
    <property type="entry name" value="Galactose-binding domain-like"/>
    <property type="match status" value="2"/>
</dbReference>
<evidence type="ECO:0000259" key="7">
    <source>
        <dbReference type="Pfam" id="PF17390"/>
    </source>
</evidence>
<evidence type="ECO:0000256" key="2">
    <source>
        <dbReference type="ARBA" id="ARBA00012652"/>
    </source>
</evidence>
<accession>A0ABW8NA02</accession>
<evidence type="ECO:0000259" key="5">
    <source>
        <dbReference type="Pfam" id="PF08531"/>
    </source>
</evidence>
<evidence type="ECO:0000313" key="8">
    <source>
        <dbReference type="EMBL" id="MFK4640407.1"/>
    </source>
</evidence>
<name>A0ABW8NA02_9MICC</name>
<dbReference type="Pfam" id="PF17389">
    <property type="entry name" value="Bac_rhamnosid6H"/>
    <property type="match status" value="1"/>
</dbReference>
<feature type="domain" description="Alpha-L-rhamnosidase C-terminal" evidence="7">
    <location>
        <begin position="777"/>
        <end position="846"/>
    </location>
</feature>
<organism evidence="8 9">
    <name type="scientific">Paenarthrobacter histidinolovorans</name>
    <dbReference type="NCBI Taxonomy" id="43664"/>
    <lineage>
        <taxon>Bacteria</taxon>
        <taxon>Bacillati</taxon>
        <taxon>Actinomycetota</taxon>
        <taxon>Actinomycetes</taxon>
        <taxon>Micrococcales</taxon>
        <taxon>Micrococcaceae</taxon>
        <taxon>Paenarthrobacter</taxon>
    </lineage>
</organism>
<dbReference type="Pfam" id="PF08531">
    <property type="entry name" value="Bac_rhamnosid_N"/>
    <property type="match status" value="1"/>
</dbReference>
<evidence type="ECO:0000259" key="6">
    <source>
        <dbReference type="Pfam" id="PF17389"/>
    </source>
</evidence>
<evidence type="ECO:0000256" key="1">
    <source>
        <dbReference type="ARBA" id="ARBA00001445"/>
    </source>
</evidence>
<dbReference type="Gene3D" id="1.50.10.10">
    <property type="match status" value="1"/>
</dbReference>
<dbReference type="GO" id="GO:0030596">
    <property type="term" value="F:alpha-L-rhamnosidase activity"/>
    <property type="evidence" value="ECO:0007669"/>
    <property type="project" value="UniProtKB-EC"/>
</dbReference>
<dbReference type="InterPro" id="IPR012341">
    <property type="entry name" value="6hp_glycosidase-like_sf"/>
</dbReference>
<dbReference type="Gene3D" id="2.60.420.10">
    <property type="entry name" value="Maltose phosphorylase, domain 3"/>
    <property type="match status" value="1"/>
</dbReference>
<dbReference type="Proteomes" id="UP001620520">
    <property type="component" value="Unassembled WGS sequence"/>
</dbReference>
<dbReference type="PANTHER" id="PTHR33307:SF6">
    <property type="entry name" value="ALPHA-RHAMNOSIDASE (EUROFUNG)-RELATED"/>
    <property type="match status" value="1"/>
</dbReference>
<comment type="catalytic activity">
    <reaction evidence="1">
        <text>Hydrolysis of terminal non-reducing alpha-L-rhamnose residues in alpha-L-rhamnosides.</text>
        <dbReference type="EC" id="3.2.1.40"/>
    </reaction>
</comment>
<dbReference type="PIRSF" id="PIRSF010631">
    <property type="entry name" value="A-rhamnsds"/>
    <property type="match status" value="1"/>
</dbReference>
<dbReference type="Pfam" id="PF05592">
    <property type="entry name" value="Bac_rhamnosid"/>
    <property type="match status" value="1"/>
</dbReference>
<dbReference type="InterPro" id="IPR013783">
    <property type="entry name" value="Ig-like_fold"/>
</dbReference>